<organism evidence="2 3">
    <name type="scientific">Alicyclobacillus ferrooxydans</name>
    <dbReference type="NCBI Taxonomy" id="471514"/>
    <lineage>
        <taxon>Bacteria</taxon>
        <taxon>Bacillati</taxon>
        <taxon>Bacillota</taxon>
        <taxon>Bacilli</taxon>
        <taxon>Bacillales</taxon>
        <taxon>Alicyclobacillaceae</taxon>
        <taxon>Alicyclobacillus</taxon>
    </lineage>
</organism>
<keyword evidence="3" id="KW-1185">Reference proteome</keyword>
<dbReference type="Proteomes" id="UP000050482">
    <property type="component" value="Unassembled WGS sequence"/>
</dbReference>
<dbReference type="Gene3D" id="3.30.310.70">
    <property type="entry name" value="TT1751-like domain"/>
    <property type="match status" value="1"/>
</dbReference>
<dbReference type="InterPro" id="IPR035923">
    <property type="entry name" value="TT1751-like_sf"/>
</dbReference>
<dbReference type="CDD" id="cd14797">
    <property type="entry name" value="DUF302"/>
    <property type="match status" value="1"/>
</dbReference>
<dbReference type="Pfam" id="PF03625">
    <property type="entry name" value="DUF302"/>
    <property type="match status" value="1"/>
</dbReference>
<protein>
    <recommendedName>
        <fullName evidence="1">DUF302 domain-containing protein</fullName>
    </recommendedName>
</protein>
<gene>
    <name evidence="2" type="ORF">AN477_11175</name>
</gene>
<evidence type="ECO:0000313" key="3">
    <source>
        <dbReference type="Proteomes" id="UP000050482"/>
    </source>
</evidence>
<proteinExistence type="predicted"/>
<dbReference type="PATRIC" id="fig|471514.4.peg.2043"/>
<dbReference type="PIRSF" id="PIRSF021774">
    <property type="entry name" value="UCP021774"/>
    <property type="match status" value="1"/>
</dbReference>
<dbReference type="STRING" id="471514.AN477_11175"/>
<reference evidence="2 3" key="1">
    <citation type="submission" date="2015-09" db="EMBL/GenBank/DDBJ databases">
        <title>Draft genome sequence of Alicyclobacillus ferrooxydans DSM 22381.</title>
        <authorList>
            <person name="Hemp J."/>
        </authorList>
    </citation>
    <scope>NUCLEOTIDE SEQUENCE [LARGE SCALE GENOMIC DNA]</scope>
    <source>
        <strain evidence="2 3">TC-34</strain>
    </source>
</reference>
<feature type="domain" description="DUF302" evidence="1">
    <location>
        <begin position="34"/>
        <end position="97"/>
    </location>
</feature>
<comment type="caution">
    <text evidence="2">The sequence shown here is derived from an EMBL/GenBank/DDBJ whole genome shotgun (WGS) entry which is preliminary data.</text>
</comment>
<dbReference type="InterPro" id="IPR005180">
    <property type="entry name" value="DUF302"/>
</dbReference>
<dbReference type="SUPFAM" id="SSF103247">
    <property type="entry name" value="TT1751-like"/>
    <property type="match status" value="1"/>
</dbReference>
<evidence type="ECO:0000259" key="1">
    <source>
        <dbReference type="Pfam" id="PF03625"/>
    </source>
</evidence>
<dbReference type="AlphaFoldDB" id="A0A0P9EX60"/>
<dbReference type="EMBL" id="LJCO01000046">
    <property type="protein sequence ID" value="KPV43711.1"/>
    <property type="molecule type" value="Genomic_DNA"/>
</dbReference>
<dbReference type="PANTHER" id="PTHR38342:SF1">
    <property type="entry name" value="SLR5037 PROTEIN"/>
    <property type="match status" value="1"/>
</dbReference>
<accession>A0A0P9EX60</accession>
<name>A0A0P9EX60_9BACL</name>
<sequence length="128" mass="13962">MFHYTVSTTKSLDEAIAALGGALKERSFGVLWELDMASKLHEKGVDYNGSFRVLEVCNPKVAKEVLEHNDLAGYFLPCKIVVYTDKNGSNQIGLTNPTALMSLVGDEKLSAIATDIEKTLKEAIDAAR</sequence>
<dbReference type="PANTHER" id="PTHR38342">
    <property type="entry name" value="SLR5037 PROTEIN"/>
    <property type="match status" value="1"/>
</dbReference>
<dbReference type="OrthoDB" id="9791067at2"/>
<dbReference type="RefSeq" id="WP_054969242.1">
    <property type="nucleotide sequence ID" value="NZ_LJCO01000046.1"/>
</dbReference>
<evidence type="ECO:0000313" key="2">
    <source>
        <dbReference type="EMBL" id="KPV43711.1"/>
    </source>
</evidence>
<dbReference type="InterPro" id="IPR016796">
    <property type="entry name" value="UCP021774"/>
</dbReference>